<evidence type="ECO:0000313" key="7">
    <source>
        <dbReference type="Proteomes" id="UP000636709"/>
    </source>
</evidence>
<evidence type="ECO:0000256" key="3">
    <source>
        <dbReference type="ARBA" id="ARBA00022704"/>
    </source>
</evidence>
<evidence type="ECO:0000256" key="1">
    <source>
        <dbReference type="ARBA" id="ARBA00007233"/>
    </source>
</evidence>
<proteinExistence type="inferred from homology"/>
<dbReference type="SUPFAM" id="SSF54403">
    <property type="entry name" value="Cystatin/monellin"/>
    <property type="match status" value="1"/>
</dbReference>
<sequence length="276" mass="30151">MAAPRCRCRCPLAEPLWLPVRPALGMPRRRRELREGVALAGPSRRGGTDGGCARWRRRRELRKVAAPAGGARGGDTGGSCTRSLDCHTAHHRPVSPHIKLPRLRTETIAQRLPRLIRAPPAAKISRPSSLNPSRNSVSRVPTKYNHVHQNPPSSPSCGPARRRRHTGSGEGRAQRRVDAREGPERPPHPGLGNSWAVAEHARRANAVLRFGKVTTAQELQVVAEVSYRLFLDAADADGNVANYGAVVYEDDRTNTRELTSFARADDVTGTAGPRLD</sequence>
<dbReference type="EMBL" id="JACEFO010001629">
    <property type="protein sequence ID" value="KAF8727849.1"/>
    <property type="molecule type" value="Genomic_DNA"/>
</dbReference>
<name>A0A835F4F3_9POAL</name>
<feature type="domain" description="Cystatin" evidence="5">
    <location>
        <begin position="194"/>
        <end position="263"/>
    </location>
</feature>
<dbReference type="PANTHER" id="PTHR47116">
    <property type="entry name" value="PHLOEM FILAMENT PROTEIN"/>
    <property type="match status" value="1"/>
</dbReference>
<accession>A0A835F4F3</accession>
<dbReference type="InterPro" id="IPR000010">
    <property type="entry name" value="Cystatin_dom"/>
</dbReference>
<reference evidence="6" key="1">
    <citation type="submission" date="2020-07" db="EMBL/GenBank/DDBJ databases">
        <title>Genome sequence and genetic diversity analysis of an under-domesticated orphan crop, white fonio (Digitaria exilis).</title>
        <authorList>
            <person name="Bennetzen J.L."/>
            <person name="Chen S."/>
            <person name="Ma X."/>
            <person name="Wang X."/>
            <person name="Yssel A.E.J."/>
            <person name="Chaluvadi S.R."/>
            <person name="Johnson M."/>
            <person name="Gangashetty P."/>
            <person name="Hamidou F."/>
            <person name="Sanogo M.D."/>
            <person name="Zwaenepoel A."/>
            <person name="Wallace J."/>
            <person name="Van De Peer Y."/>
            <person name="Van Deynze A."/>
        </authorList>
    </citation>
    <scope>NUCLEOTIDE SEQUENCE</scope>
    <source>
        <tissue evidence="6">Leaves</tissue>
    </source>
</reference>
<dbReference type="Gene3D" id="3.10.450.10">
    <property type="match status" value="1"/>
</dbReference>
<dbReference type="GO" id="GO:0004869">
    <property type="term" value="F:cysteine-type endopeptidase inhibitor activity"/>
    <property type="evidence" value="ECO:0007669"/>
    <property type="project" value="UniProtKB-KW"/>
</dbReference>
<evidence type="ECO:0000256" key="2">
    <source>
        <dbReference type="ARBA" id="ARBA00022690"/>
    </source>
</evidence>
<keyword evidence="3" id="KW-0789">Thiol protease inhibitor</keyword>
<dbReference type="Proteomes" id="UP000636709">
    <property type="component" value="Unassembled WGS sequence"/>
</dbReference>
<feature type="compositionally biased region" description="Low complexity" evidence="4">
    <location>
        <begin position="125"/>
        <end position="140"/>
    </location>
</feature>
<keyword evidence="7" id="KW-1185">Reference proteome</keyword>
<dbReference type="InterPro" id="IPR027214">
    <property type="entry name" value="Cystatin"/>
</dbReference>
<dbReference type="AlphaFoldDB" id="A0A835F4F3"/>
<comment type="caution">
    <text evidence="6">The sequence shown here is derived from an EMBL/GenBank/DDBJ whole genome shotgun (WGS) entry which is preliminary data.</text>
</comment>
<evidence type="ECO:0000256" key="4">
    <source>
        <dbReference type="SAM" id="MobiDB-lite"/>
    </source>
</evidence>
<gene>
    <name evidence="6" type="ORF">HU200_018414</name>
</gene>
<comment type="similarity">
    <text evidence="1">Belongs to the cystatin family. Phytocystatin subfamily.</text>
</comment>
<keyword evidence="2" id="KW-0646">Protease inhibitor</keyword>
<dbReference type="Pfam" id="PF16845">
    <property type="entry name" value="SQAPI"/>
    <property type="match status" value="1"/>
</dbReference>
<organism evidence="6 7">
    <name type="scientific">Digitaria exilis</name>
    <dbReference type="NCBI Taxonomy" id="1010633"/>
    <lineage>
        <taxon>Eukaryota</taxon>
        <taxon>Viridiplantae</taxon>
        <taxon>Streptophyta</taxon>
        <taxon>Embryophyta</taxon>
        <taxon>Tracheophyta</taxon>
        <taxon>Spermatophyta</taxon>
        <taxon>Magnoliopsida</taxon>
        <taxon>Liliopsida</taxon>
        <taxon>Poales</taxon>
        <taxon>Poaceae</taxon>
        <taxon>PACMAD clade</taxon>
        <taxon>Panicoideae</taxon>
        <taxon>Panicodae</taxon>
        <taxon>Paniceae</taxon>
        <taxon>Anthephorinae</taxon>
        <taxon>Digitaria</taxon>
    </lineage>
</organism>
<dbReference type="InterPro" id="IPR046350">
    <property type="entry name" value="Cystatin_sf"/>
</dbReference>
<evidence type="ECO:0000259" key="5">
    <source>
        <dbReference type="Pfam" id="PF16845"/>
    </source>
</evidence>
<feature type="region of interest" description="Disordered" evidence="4">
    <location>
        <begin position="118"/>
        <end position="194"/>
    </location>
</feature>
<feature type="compositionally biased region" description="Basic and acidic residues" evidence="4">
    <location>
        <begin position="172"/>
        <end position="187"/>
    </location>
</feature>
<evidence type="ECO:0000313" key="6">
    <source>
        <dbReference type="EMBL" id="KAF8727849.1"/>
    </source>
</evidence>
<protein>
    <recommendedName>
        <fullName evidence="5">Cystatin domain-containing protein</fullName>
    </recommendedName>
</protein>